<protein>
    <submittedName>
        <fullName evidence="1">Uncharacterized protein</fullName>
    </submittedName>
</protein>
<comment type="caution">
    <text evidence="1">The sequence shown here is derived from an EMBL/GenBank/DDBJ whole genome shotgun (WGS) entry which is preliminary data.</text>
</comment>
<dbReference type="AlphaFoldDB" id="A0AAD5KZ64"/>
<organism evidence="1 2">
    <name type="scientific">Daphnia sinensis</name>
    <dbReference type="NCBI Taxonomy" id="1820382"/>
    <lineage>
        <taxon>Eukaryota</taxon>
        <taxon>Metazoa</taxon>
        <taxon>Ecdysozoa</taxon>
        <taxon>Arthropoda</taxon>
        <taxon>Crustacea</taxon>
        <taxon>Branchiopoda</taxon>
        <taxon>Diplostraca</taxon>
        <taxon>Cladocera</taxon>
        <taxon>Anomopoda</taxon>
        <taxon>Daphniidae</taxon>
        <taxon>Daphnia</taxon>
        <taxon>Daphnia similis group</taxon>
    </lineage>
</organism>
<dbReference type="EMBL" id="WJBH02000002">
    <property type="protein sequence ID" value="KAI9563509.1"/>
    <property type="molecule type" value="Genomic_DNA"/>
</dbReference>
<evidence type="ECO:0000313" key="1">
    <source>
        <dbReference type="EMBL" id="KAI9563509.1"/>
    </source>
</evidence>
<gene>
    <name evidence="1" type="ORF">GHT06_010972</name>
</gene>
<reference evidence="1 2" key="1">
    <citation type="submission" date="2022-05" db="EMBL/GenBank/DDBJ databases">
        <title>A multi-omics perspective on studying reproductive biology in Daphnia sinensis.</title>
        <authorList>
            <person name="Jia J."/>
        </authorList>
    </citation>
    <scope>NUCLEOTIDE SEQUENCE [LARGE SCALE GENOMIC DNA]</scope>
    <source>
        <strain evidence="1 2">WSL</strain>
    </source>
</reference>
<proteinExistence type="predicted"/>
<sequence length="313" mass="35648">MEGLQDPNYVEMSLDDVIRDMKAKKALEQENVENNSPFLRQTTNFQHNNKPFRAAFQQRNCSRSNYLRHMAKKKLQRAHKTLDLRQRLITIRANKEGLDLRWKIVAQMILKLRQQAKKAQSRPKFHPYARLGHSLGPRSSPYGAVSGVSSQPKVSRSALSQVERLVGKLPPWMKTTAASVIEGATPLQRSYPRPFRFSAVPMRTVSKVYSPPTTNPIMAKRQHSCVAPNHVHPCCRVSPILQNVYQTHRSSAPSEMPPLAYEPLPIIRQTTTTNRHFDLIKTSQSDDDIAIRVLDVGDELPPVTITLNERFTQ</sequence>
<name>A0AAD5KZ64_9CRUS</name>
<evidence type="ECO:0000313" key="2">
    <source>
        <dbReference type="Proteomes" id="UP000820818"/>
    </source>
</evidence>
<accession>A0AAD5KZ64</accession>
<dbReference type="Proteomes" id="UP000820818">
    <property type="component" value="Linkage Group LG2"/>
</dbReference>
<keyword evidence="2" id="KW-1185">Reference proteome</keyword>